<organism evidence="1 2">
    <name type="scientific">Clostridium disporicum</name>
    <dbReference type="NCBI Taxonomy" id="84024"/>
    <lineage>
        <taxon>Bacteria</taxon>
        <taxon>Bacillati</taxon>
        <taxon>Bacillota</taxon>
        <taxon>Clostridia</taxon>
        <taxon>Eubacteriales</taxon>
        <taxon>Clostridiaceae</taxon>
        <taxon>Clostridium</taxon>
    </lineage>
</organism>
<accession>A0A174G5H9</accession>
<sequence>MADKFNDNERDLLDVLKYNQDKSSNIINKVDNVNNSLDDRINDTKKLLKNLNIDVMKYPNNSIVNNKSNTNSKNDLEKTWDDIVKEVNEEGYVNTEINDILTTNEQVQVYKKIDEINEQFSKATGLNSTDVKFLFFATTLQCLRQYLISNDKFRFDTDKAGDKFISKFVPRKYEDILLGSVPYDAVRKADGYKDQNTGISCANQTYDFRT</sequence>
<dbReference type="Proteomes" id="UP000095594">
    <property type="component" value="Unassembled WGS sequence"/>
</dbReference>
<dbReference type="EMBL" id="CYZX01000011">
    <property type="protein sequence ID" value="CUO55595.1"/>
    <property type="molecule type" value="Genomic_DNA"/>
</dbReference>
<reference evidence="1 2" key="1">
    <citation type="submission" date="2015-09" db="EMBL/GenBank/DDBJ databases">
        <authorList>
            <consortium name="Pathogen Informatics"/>
        </authorList>
    </citation>
    <scope>NUCLEOTIDE SEQUENCE [LARGE SCALE GENOMIC DNA]</scope>
    <source>
        <strain evidence="1 2">2789STDY5834856</strain>
    </source>
</reference>
<name>A0A174G5H9_9CLOT</name>
<gene>
    <name evidence="1" type="ORF">ERS852471_01771</name>
</gene>
<proteinExistence type="predicted"/>
<evidence type="ECO:0000313" key="2">
    <source>
        <dbReference type="Proteomes" id="UP000095594"/>
    </source>
</evidence>
<protein>
    <submittedName>
        <fullName evidence="1">Uncharacterized protein</fullName>
    </submittedName>
</protein>
<evidence type="ECO:0000313" key="1">
    <source>
        <dbReference type="EMBL" id="CUO55595.1"/>
    </source>
</evidence>
<dbReference type="AlphaFoldDB" id="A0A174G5H9"/>
<dbReference type="RefSeq" id="WP_055265744.1">
    <property type="nucleotide sequence ID" value="NZ_CABIXQ010000011.1"/>
</dbReference>